<dbReference type="PANTHER" id="PTHR33514">
    <property type="entry name" value="PROTEIN ABCI12, CHLOROPLASTIC"/>
    <property type="match status" value="1"/>
</dbReference>
<comment type="subcellular location">
    <subcellularLocation>
        <location evidence="1">Membrane</location>
        <topology evidence="1">Multi-pass membrane protein</topology>
    </subcellularLocation>
</comment>
<accession>U7V927</accession>
<keyword evidence="3 5" id="KW-1133">Transmembrane helix</keyword>
<evidence type="ECO:0000256" key="5">
    <source>
        <dbReference type="SAM" id="Phobius"/>
    </source>
</evidence>
<feature type="transmembrane region" description="Helical" evidence="5">
    <location>
        <begin position="80"/>
        <end position="100"/>
    </location>
</feature>
<dbReference type="HOGENOM" id="CLU_056469_2_0_0"/>
<keyword evidence="2 5" id="KW-0812">Transmembrane</keyword>
<feature type="transmembrane region" description="Helical" evidence="5">
    <location>
        <begin position="218"/>
        <end position="237"/>
    </location>
</feature>
<evidence type="ECO:0000256" key="1">
    <source>
        <dbReference type="ARBA" id="ARBA00004141"/>
    </source>
</evidence>
<evidence type="ECO:0000256" key="2">
    <source>
        <dbReference type="ARBA" id="ARBA00022692"/>
    </source>
</evidence>
<dbReference type="Pfam" id="PF02361">
    <property type="entry name" value="CbiQ"/>
    <property type="match status" value="1"/>
</dbReference>
<evidence type="ECO:0000313" key="7">
    <source>
        <dbReference type="Proteomes" id="UP000017081"/>
    </source>
</evidence>
<feature type="transmembrane region" description="Helical" evidence="5">
    <location>
        <begin position="120"/>
        <end position="139"/>
    </location>
</feature>
<dbReference type="GO" id="GO:0005886">
    <property type="term" value="C:plasma membrane"/>
    <property type="evidence" value="ECO:0007669"/>
    <property type="project" value="TreeGrafter"/>
</dbReference>
<keyword evidence="4 5" id="KW-0472">Membrane</keyword>
<evidence type="ECO:0000256" key="3">
    <source>
        <dbReference type="ARBA" id="ARBA00022989"/>
    </source>
</evidence>
<proteinExistence type="predicted"/>
<evidence type="ECO:0008006" key="8">
    <source>
        <dbReference type="Google" id="ProtNLM"/>
    </source>
</evidence>
<gene>
    <name evidence="6" type="ORF">HMPREF0202_01892</name>
</gene>
<dbReference type="InterPro" id="IPR003339">
    <property type="entry name" value="ABC/ECF_trnsptr_transmembrane"/>
</dbReference>
<dbReference type="EMBL" id="AXZF01000075">
    <property type="protein sequence ID" value="ERT68182.1"/>
    <property type="molecule type" value="Genomic_DNA"/>
</dbReference>
<dbReference type="CDD" id="cd16914">
    <property type="entry name" value="EcfT"/>
    <property type="match status" value="1"/>
</dbReference>
<name>U7V927_9FUSO</name>
<keyword evidence="7" id="KW-1185">Reference proteome</keyword>
<feature type="transmembrane region" description="Helical" evidence="5">
    <location>
        <begin position="12"/>
        <end position="35"/>
    </location>
</feature>
<comment type="caution">
    <text evidence="6">The sequence shown here is derived from an EMBL/GenBank/DDBJ whole genome shotgun (WGS) entry which is preliminary data.</text>
</comment>
<organism evidence="6 7">
    <name type="scientific">Cetobacterium somerae ATCC BAA-474</name>
    <dbReference type="NCBI Taxonomy" id="1319815"/>
    <lineage>
        <taxon>Bacteria</taxon>
        <taxon>Fusobacteriati</taxon>
        <taxon>Fusobacteriota</taxon>
        <taxon>Fusobacteriia</taxon>
        <taxon>Fusobacteriales</taxon>
        <taxon>Fusobacteriaceae</taxon>
        <taxon>Cetobacterium</taxon>
    </lineage>
</organism>
<dbReference type="AlphaFoldDB" id="U7V927"/>
<reference evidence="6 7" key="1">
    <citation type="submission" date="2013-08" db="EMBL/GenBank/DDBJ databases">
        <authorList>
            <person name="Weinstock G."/>
            <person name="Sodergren E."/>
            <person name="Wylie T."/>
            <person name="Fulton L."/>
            <person name="Fulton R."/>
            <person name="Fronick C."/>
            <person name="O'Laughlin M."/>
            <person name="Godfrey J."/>
            <person name="Miner T."/>
            <person name="Herter B."/>
            <person name="Appelbaum E."/>
            <person name="Cordes M."/>
            <person name="Lek S."/>
            <person name="Wollam A."/>
            <person name="Pepin K.H."/>
            <person name="Palsikar V.B."/>
            <person name="Mitreva M."/>
            <person name="Wilson R.K."/>
        </authorList>
    </citation>
    <scope>NUCLEOTIDE SEQUENCE [LARGE SCALE GENOMIC DNA]</scope>
    <source>
        <strain evidence="6 7">ATCC BAA-474</strain>
    </source>
</reference>
<evidence type="ECO:0000313" key="6">
    <source>
        <dbReference type="EMBL" id="ERT68182.1"/>
    </source>
</evidence>
<evidence type="ECO:0000256" key="4">
    <source>
        <dbReference type="ARBA" id="ARBA00023136"/>
    </source>
</evidence>
<dbReference type="eggNOG" id="COG0619">
    <property type="taxonomic scope" value="Bacteria"/>
</dbReference>
<dbReference type="Proteomes" id="UP000017081">
    <property type="component" value="Unassembled WGS sequence"/>
</dbReference>
<feature type="transmembrane region" description="Helical" evidence="5">
    <location>
        <begin position="55"/>
        <end position="73"/>
    </location>
</feature>
<dbReference type="RefSeq" id="WP_023051426.1">
    <property type="nucleotide sequence ID" value="NZ_CP173063.2"/>
</dbReference>
<dbReference type="STRING" id="1319815.HMPREF0202_01892"/>
<dbReference type="PANTHER" id="PTHR33514:SF13">
    <property type="entry name" value="PROTEIN ABCI12, CHLOROPLASTIC"/>
    <property type="match status" value="1"/>
</dbReference>
<protein>
    <recommendedName>
        <fullName evidence="8">Cobalt transport protein</fullName>
    </recommendedName>
</protein>
<sequence length="238" mass="27752">MLKKDFDPRIVFYTTIGYIIAIGFANKYYQIIIILPFIFYQMKLFSADLNKLKRIFKYSIGLLLSMIFVNLLLMNKNIEYVFLSTFRLLTIILLVTSMVSKMEIREIGFVIEKMLSPLKIFKVPVDSIGVITALAFKFIPMLEEESKRIIIAQKARGIDYKLMNLKEKISNILTLFFPVVICGIQNAVNLAISMEVRGYGNGIKRTRLKDYKLEKKDYLYFFFTLIISILFILFCLFA</sequence>
<feature type="transmembrane region" description="Helical" evidence="5">
    <location>
        <begin position="172"/>
        <end position="192"/>
    </location>
</feature>